<sequence precursor="true">MKNQSRFVPKATAVLFGMLLALVAFADTAVAGDLSIDALKQRFASPPANAGTTTLWWLNGKLTKKEIREQMLNLRDRDGFGGVAPLTLFRMKPATEPAYLTDEYFEMYGCILDTAKELGMTVVFYDDCDFPSGTAGKRMAEQYPDDLMKYLARATATVEGPREVELPVASGKLMSVVARNLDTGERRVVTAAAKSGGAASPCIGGSAGFRQPPEEEGRYEFFRVLDESGRLLFEDRFDGKLNSAWETPGASRVEKDGLHATDCQPMWARDLKLPAKFTIETRLTIVRSAAALAFGIKSAEDLMFWQFNARLKAIRPHIKQGSHRTLESVPFPFESNRAYDVRLVVDGETVATWIDGKLVATHKVTTTGSAVRWAVPAGRWEVQAFVCATAPAKRFVDCLDPQAMAKFIGLTYDRFAQRFPAHFGSTIRMTFYDDLSTYHVPDCLMWSPEFNEEFQARFGRSPEPLYPALWEDIGPDTAAARASLYALRNELFAAGYPRAVQEWCDRRGMKCSGHPAASYRANPLQSPGDAILFYKYQGAPLTDYIHYFDHGVDGFKIPASAAYNFDRPEVVCEIYGNFHQKMPNDSNMLYRAGMEVYARGINYLLPHGTWWDPAKMRIVPEISWRNPEIGPELRHYNQWAARCESLLRAGRHAADIGVLYPIDDLAARYHVGLLPFTHGKDPIPGTDYYELSRLLTGEIRRDFTFLHPEVVDARCRVEGREFVLDNPNNWERYRVLILPACRTIRASNLKKAYDFLAAGGKVIATTCLPEQSAEFGHDEEVRHMAKEMFGPGGKGVFVPTPNETTLQQALDGLGFAWDVRITQATDIPRTYRKAHDYGGNLQNDPDAYEGGNRLFAYLHRSVPGAEVYFFPNASGLTVSADVELRGQLKLETWNPHSGVIQPLDSALTQTHGQPVTKFKLSLPTLRSVFVVGKPQSK</sequence>
<feature type="chain" id="PRO_5022858208" description="Beta-galactosidase trimerization domain protein" evidence="1">
    <location>
        <begin position="27"/>
        <end position="937"/>
    </location>
</feature>
<accession>A0A5C6DV39</accession>
<reference evidence="2 3" key="1">
    <citation type="submission" date="2019-02" db="EMBL/GenBank/DDBJ databases">
        <title>Deep-cultivation of Planctomycetes and their phenomic and genomic characterization uncovers novel biology.</title>
        <authorList>
            <person name="Wiegand S."/>
            <person name="Jogler M."/>
            <person name="Boedeker C."/>
            <person name="Pinto D."/>
            <person name="Vollmers J."/>
            <person name="Rivas-Marin E."/>
            <person name="Kohn T."/>
            <person name="Peeters S.H."/>
            <person name="Heuer A."/>
            <person name="Rast P."/>
            <person name="Oberbeckmann S."/>
            <person name="Bunk B."/>
            <person name="Jeske O."/>
            <person name="Meyerdierks A."/>
            <person name="Storesund J.E."/>
            <person name="Kallscheuer N."/>
            <person name="Luecker S."/>
            <person name="Lage O.M."/>
            <person name="Pohl T."/>
            <person name="Merkel B.J."/>
            <person name="Hornburger P."/>
            <person name="Mueller R.-W."/>
            <person name="Bruemmer F."/>
            <person name="Labrenz M."/>
            <person name="Spormann A.M."/>
            <person name="Op Den Camp H."/>
            <person name="Overmann J."/>
            <person name="Amann R."/>
            <person name="Jetten M.S.M."/>
            <person name="Mascher T."/>
            <person name="Medema M.H."/>
            <person name="Devos D.P."/>
            <person name="Kaster A.-K."/>
            <person name="Ovreas L."/>
            <person name="Rohde M."/>
            <person name="Galperin M.Y."/>
            <person name="Jogler C."/>
        </authorList>
    </citation>
    <scope>NUCLEOTIDE SEQUENCE [LARGE SCALE GENOMIC DNA]</scope>
    <source>
        <strain evidence="2 3">Poly41</strain>
    </source>
</reference>
<feature type="signal peptide" evidence="1">
    <location>
        <begin position="1"/>
        <end position="26"/>
    </location>
</feature>
<dbReference type="AlphaFoldDB" id="A0A5C6DV39"/>
<keyword evidence="1" id="KW-0732">Signal</keyword>
<dbReference type="Proteomes" id="UP000319143">
    <property type="component" value="Unassembled WGS sequence"/>
</dbReference>
<dbReference type="PANTHER" id="PTHR36848:SF2">
    <property type="entry name" value="SECRETED PROTEIN"/>
    <property type="match status" value="1"/>
</dbReference>
<evidence type="ECO:0000313" key="2">
    <source>
        <dbReference type="EMBL" id="TWU38649.1"/>
    </source>
</evidence>
<gene>
    <name evidence="2" type="ORF">Poly41_31260</name>
</gene>
<proteinExistence type="predicted"/>
<dbReference type="InterPro" id="IPR053161">
    <property type="entry name" value="Ulvan_degrading_GH"/>
</dbReference>
<keyword evidence="3" id="KW-1185">Reference proteome</keyword>
<protein>
    <recommendedName>
        <fullName evidence="4">Beta-galactosidase trimerization domain protein</fullName>
    </recommendedName>
</protein>
<dbReference type="RefSeq" id="WP_146527085.1">
    <property type="nucleotide sequence ID" value="NZ_SJPV01000004.1"/>
</dbReference>
<name>A0A5C6DV39_9BACT</name>
<dbReference type="OrthoDB" id="9761519at2"/>
<dbReference type="Pfam" id="PF17132">
    <property type="entry name" value="Glyco_hydro_106"/>
    <property type="match status" value="1"/>
</dbReference>
<organism evidence="2 3">
    <name type="scientific">Novipirellula artificiosorum</name>
    <dbReference type="NCBI Taxonomy" id="2528016"/>
    <lineage>
        <taxon>Bacteria</taxon>
        <taxon>Pseudomonadati</taxon>
        <taxon>Planctomycetota</taxon>
        <taxon>Planctomycetia</taxon>
        <taxon>Pirellulales</taxon>
        <taxon>Pirellulaceae</taxon>
        <taxon>Novipirellula</taxon>
    </lineage>
</organism>
<evidence type="ECO:0008006" key="4">
    <source>
        <dbReference type="Google" id="ProtNLM"/>
    </source>
</evidence>
<evidence type="ECO:0000313" key="3">
    <source>
        <dbReference type="Proteomes" id="UP000319143"/>
    </source>
</evidence>
<dbReference type="Gene3D" id="2.60.120.560">
    <property type="entry name" value="Exo-inulinase, domain 1"/>
    <property type="match status" value="1"/>
</dbReference>
<evidence type="ECO:0000256" key="1">
    <source>
        <dbReference type="SAM" id="SignalP"/>
    </source>
</evidence>
<dbReference type="PANTHER" id="PTHR36848">
    <property type="entry name" value="DNA-BINDING PROTEIN (PUTATIVE SECRETED PROTEIN)-RELATED"/>
    <property type="match status" value="1"/>
</dbReference>
<dbReference type="EMBL" id="SJPV01000004">
    <property type="protein sequence ID" value="TWU38649.1"/>
    <property type="molecule type" value="Genomic_DNA"/>
</dbReference>
<comment type="caution">
    <text evidence="2">The sequence shown here is derived from an EMBL/GenBank/DDBJ whole genome shotgun (WGS) entry which is preliminary data.</text>
</comment>